<sequence>MEQSTSFSLLFQKLIDSLQLQDRERLAHIFRQYPNHSLENSLHFLEAKQDVYDLAGLDAMATSLTHGGKLNEGRDFASACLIWGVTLWSSGIQMPEKDLEYYLGNSSYLIQKALLDAGQFQLAIAQYESMAGSNLPGWNKQAFVSTHLQAAENYLESNNSDYAQNILDNVDESLVLPAALILYDRLKNKLKLLKTKTFQSHAEVESYKRSQKLEDLKRMLSSFKTVMKGYEDLTDMHSIEKLIELHEGKGDISDAELIELTQKISAKTLEAQAFMAGVDNAETPQSKRHQLTEQTAFFHDEKLGHDRELLQACLLDLDKHYKWFLKNSLHSDLAFVAYCQYICHNRLESYQEAADALDKVYFHLEKQRSSIQNIHERAGVFGQYPALFGVMAFTNYMSKNTLRLFHRIEASKGRNLQDRLLETTGKQEEIGDPDKLKDRLLPFLKANNAHYLTILVDLNQSYSILLTKQGRFFASAMGASEEVLEDWSKSNYACPSTWRASISGFFRPSRIDIPLELGKFINPIEYAIEEGCMEMGDHVVYSPDGILNLFSLQFAKLKSGEALIERFSVSKIHSGFQLLNLLEKEPQDLDEILAVTCTADQDIPEKIEAFEKIPRYLLPQEEGVGEEEEVSIKNVIDVLLPNKLYHFSTHGVFPKPVAQADHLQLNPYHNSGLLLMANGEKPKLDVSFNYHKGDNLLSPKVLSESKIDMTGSHVSMQACVSGRSAEGYGGDALGLEWAFFYCGAKSMVSASWDIDIHWSNRLFQKFYNNWIHKKNSIREAHRLAVIEIKKEAPDNPFPSEYYWAGLSLIGDFR</sequence>
<dbReference type="AlphaFoldDB" id="A0A2T0WH74"/>
<comment type="caution">
    <text evidence="2">The sequence shown here is derived from an EMBL/GenBank/DDBJ whole genome shotgun (WGS) entry which is preliminary data.</text>
</comment>
<accession>A0A2T0WH74</accession>
<dbReference type="EMBL" id="PVTR01000010">
    <property type="protein sequence ID" value="PRY86022.1"/>
    <property type="molecule type" value="Genomic_DNA"/>
</dbReference>
<reference evidence="2 3" key="1">
    <citation type="submission" date="2018-03" db="EMBL/GenBank/DDBJ databases">
        <title>Genomic Encyclopedia of Archaeal and Bacterial Type Strains, Phase II (KMG-II): from individual species to whole genera.</title>
        <authorList>
            <person name="Goeker M."/>
        </authorList>
    </citation>
    <scope>NUCLEOTIDE SEQUENCE [LARGE SCALE GENOMIC DNA]</scope>
    <source>
        <strain evidence="2 3">DSM 27929</strain>
    </source>
</reference>
<keyword evidence="3" id="KW-1185">Reference proteome</keyword>
<dbReference type="InterPro" id="IPR024983">
    <property type="entry name" value="CHAT_dom"/>
</dbReference>
<proteinExistence type="predicted"/>
<dbReference type="Pfam" id="PF12770">
    <property type="entry name" value="CHAT"/>
    <property type="match status" value="1"/>
</dbReference>
<feature type="domain" description="CHAT" evidence="1">
    <location>
        <begin position="536"/>
        <end position="811"/>
    </location>
</feature>
<protein>
    <submittedName>
        <fullName evidence="2">CHAT domain-containing protein</fullName>
    </submittedName>
</protein>
<evidence type="ECO:0000313" key="2">
    <source>
        <dbReference type="EMBL" id="PRY86022.1"/>
    </source>
</evidence>
<dbReference type="RefSeq" id="WP_106134826.1">
    <property type="nucleotide sequence ID" value="NZ_PVTR01000010.1"/>
</dbReference>
<gene>
    <name evidence="2" type="ORF">CLW00_110154</name>
</gene>
<evidence type="ECO:0000259" key="1">
    <source>
        <dbReference type="Pfam" id="PF12770"/>
    </source>
</evidence>
<evidence type="ECO:0000313" key="3">
    <source>
        <dbReference type="Proteomes" id="UP000238157"/>
    </source>
</evidence>
<name>A0A2T0WH74_9BACT</name>
<dbReference type="OrthoDB" id="9771112at2"/>
<organism evidence="2 3">
    <name type="scientific">Mongoliibacter ruber</name>
    <dbReference type="NCBI Taxonomy" id="1750599"/>
    <lineage>
        <taxon>Bacteria</taxon>
        <taxon>Pseudomonadati</taxon>
        <taxon>Bacteroidota</taxon>
        <taxon>Cytophagia</taxon>
        <taxon>Cytophagales</taxon>
        <taxon>Cyclobacteriaceae</taxon>
        <taxon>Mongoliibacter</taxon>
    </lineage>
</organism>
<dbReference type="Proteomes" id="UP000238157">
    <property type="component" value="Unassembled WGS sequence"/>
</dbReference>